<name>A0A4U1B9L6_9GAMM</name>
<dbReference type="GO" id="GO:0005737">
    <property type="term" value="C:cytoplasm"/>
    <property type="evidence" value="ECO:0007669"/>
    <property type="project" value="UniProtKB-SubCell"/>
</dbReference>
<dbReference type="GO" id="GO:0051224">
    <property type="term" value="P:negative regulation of protein transport"/>
    <property type="evidence" value="ECO:0007669"/>
    <property type="project" value="UniProtKB-UniRule"/>
</dbReference>
<comment type="subunit">
    <text evidence="4">Interacts with the cytoplasmic NapA precursor.</text>
</comment>
<reference evidence="5 6" key="1">
    <citation type="submission" date="2019-04" db="EMBL/GenBank/DDBJ databases">
        <title>Thalassotalea guangxiensis sp. nov., isolated from sediment of the coastal wetland.</title>
        <authorList>
            <person name="Zheng S."/>
            <person name="Zhang D."/>
        </authorList>
    </citation>
    <scope>NUCLEOTIDE SEQUENCE [LARGE SCALE GENOMIC DNA]</scope>
    <source>
        <strain evidence="5 6">ZS-4</strain>
    </source>
</reference>
<evidence type="ECO:0000256" key="3">
    <source>
        <dbReference type="ARBA" id="ARBA00023186"/>
    </source>
</evidence>
<dbReference type="HAMAP" id="MF_02200">
    <property type="entry name" value="NapD"/>
    <property type="match status" value="1"/>
</dbReference>
<comment type="caution">
    <text evidence="5">The sequence shown here is derived from an EMBL/GenBank/DDBJ whole genome shotgun (WGS) entry which is preliminary data.</text>
</comment>
<evidence type="ECO:0000256" key="1">
    <source>
        <dbReference type="ARBA" id="ARBA00004496"/>
    </source>
</evidence>
<protein>
    <recommendedName>
        <fullName evidence="4">Chaperone NapD</fullName>
    </recommendedName>
    <alternativeName>
        <fullName evidence="4">NapA signal peptide-binding chaperone NapD</fullName>
    </alternativeName>
</protein>
<dbReference type="Gene3D" id="3.30.70.920">
    <property type="match status" value="1"/>
</dbReference>
<keyword evidence="3 4" id="KW-0143">Chaperone</keyword>
<gene>
    <name evidence="4" type="primary">napD</name>
    <name evidence="5" type="ORF">E8M12_01020</name>
</gene>
<dbReference type="Proteomes" id="UP000307999">
    <property type="component" value="Unassembled WGS sequence"/>
</dbReference>
<comment type="subcellular location">
    <subcellularLocation>
        <location evidence="1 4">Cytoplasm</location>
    </subcellularLocation>
</comment>
<accession>A0A4U1B9L6</accession>
<dbReference type="PANTHER" id="PTHR38603:SF1">
    <property type="entry name" value="CHAPERONE NAPD"/>
    <property type="match status" value="1"/>
</dbReference>
<dbReference type="EMBL" id="SWDB01000003">
    <property type="protein sequence ID" value="TKB47401.1"/>
    <property type="molecule type" value="Genomic_DNA"/>
</dbReference>
<keyword evidence="2 4" id="KW-0963">Cytoplasm</keyword>
<evidence type="ECO:0000256" key="2">
    <source>
        <dbReference type="ARBA" id="ARBA00022490"/>
    </source>
</evidence>
<keyword evidence="6" id="KW-1185">Reference proteome</keyword>
<dbReference type="AlphaFoldDB" id="A0A4U1B9L6"/>
<comment type="function">
    <text evidence="4">Chaperone for NapA, the catalytic subunit of the periplasmic nitrate reductase. It binds directly and specifically to the twin-arginine signal peptide of NapA, preventing premature interaction with the Tat translocase and premature export.</text>
</comment>
<dbReference type="OrthoDB" id="5770785at2"/>
<dbReference type="PANTHER" id="PTHR38603">
    <property type="entry name" value="CHAPERONE NAPD"/>
    <property type="match status" value="1"/>
</dbReference>
<dbReference type="Pfam" id="PF03927">
    <property type="entry name" value="NapD"/>
    <property type="match status" value="1"/>
</dbReference>
<dbReference type="RefSeq" id="WP_136734212.1">
    <property type="nucleotide sequence ID" value="NZ_SWDB01000003.1"/>
</dbReference>
<sequence length="83" mass="8994">MQSVDEYHVASFVAQVVPAAIDQVCEKIAALPGGEVHIQSHQGKLVFTLEASSDKQIAQQMDLLKDIAGVLSLAPVYHQYTSE</sequence>
<comment type="similarity">
    <text evidence="4">Belongs to the NapD family.</text>
</comment>
<proteinExistence type="inferred from homology"/>
<dbReference type="InterPro" id="IPR005623">
    <property type="entry name" value="Chaperone_NapD_NO3_reduct"/>
</dbReference>
<organism evidence="5 6">
    <name type="scientific">Thalassotalea mangrovi</name>
    <dbReference type="NCBI Taxonomy" id="2572245"/>
    <lineage>
        <taxon>Bacteria</taxon>
        <taxon>Pseudomonadati</taxon>
        <taxon>Pseudomonadota</taxon>
        <taxon>Gammaproteobacteria</taxon>
        <taxon>Alteromonadales</taxon>
        <taxon>Colwelliaceae</taxon>
        <taxon>Thalassotalea</taxon>
    </lineage>
</organism>
<dbReference type="GO" id="GO:0005048">
    <property type="term" value="F:signal sequence binding"/>
    <property type="evidence" value="ECO:0007669"/>
    <property type="project" value="UniProtKB-UniRule"/>
</dbReference>
<evidence type="ECO:0000313" key="5">
    <source>
        <dbReference type="EMBL" id="TKB47401.1"/>
    </source>
</evidence>
<evidence type="ECO:0000313" key="6">
    <source>
        <dbReference type="Proteomes" id="UP000307999"/>
    </source>
</evidence>
<evidence type="ECO:0000256" key="4">
    <source>
        <dbReference type="HAMAP-Rule" id="MF_02200"/>
    </source>
</evidence>